<evidence type="ECO:0000256" key="9">
    <source>
        <dbReference type="ARBA" id="ARBA00022840"/>
    </source>
</evidence>
<evidence type="ECO:0000256" key="10">
    <source>
        <dbReference type="ARBA" id="ARBA00031145"/>
    </source>
</evidence>
<reference evidence="14 16" key="1">
    <citation type="journal article" date="2013" name="Genome Biol.">
        <title>Draft genome of the mountain pine beetle, Dendroctonus ponderosae Hopkins, a major forest pest.</title>
        <authorList>
            <person name="Keeling C.I."/>
            <person name="Yuen M.M."/>
            <person name="Liao N.Y."/>
            <person name="Docking T.R."/>
            <person name="Chan S.K."/>
            <person name="Taylor G.A."/>
            <person name="Palmquist D.L."/>
            <person name="Jackman S.D."/>
            <person name="Nguyen A."/>
            <person name="Li M."/>
            <person name="Henderson H."/>
            <person name="Janes J.K."/>
            <person name="Zhao Y."/>
            <person name="Pandoh P."/>
            <person name="Moore R."/>
            <person name="Sperling F.A."/>
            <person name="Huber D.P."/>
            <person name="Birol I."/>
            <person name="Jones S.J."/>
            <person name="Bohlmann J."/>
        </authorList>
    </citation>
    <scope>NUCLEOTIDE SEQUENCE</scope>
</reference>
<evidence type="ECO:0000256" key="2">
    <source>
        <dbReference type="ARBA" id="ARBA00012393"/>
    </source>
</evidence>
<evidence type="ECO:0000313" key="14">
    <source>
        <dbReference type="EMBL" id="ENN75578.1"/>
    </source>
</evidence>
<dbReference type="GO" id="GO:0006747">
    <property type="term" value="P:FAD biosynthetic process"/>
    <property type="evidence" value="ECO:0007669"/>
    <property type="project" value="TreeGrafter"/>
</dbReference>
<dbReference type="OrthoDB" id="270728at2759"/>
<keyword evidence="16" id="KW-1185">Reference proteome</keyword>
<reference evidence="15" key="2">
    <citation type="submission" date="2024-08" db="UniProtKB">
        <authorList>
            <consortium name="EnsemblMetazoa"/>
        </authorList>
    </citation>
    <scope>IDENTIFICATION</scope>
</reference>
<dbReference type="InterPro" id="IPR014729">
    <property type="entry name" value="Rossmann-like_a/b/a_fold"/>
</dbReference>
<gene>
    <name evidence="15" type="primary">109539503</name>
    <name evidence="14" type="ORF">YQE_07921</name>
</gene>
<comment type="pathway">
    <text evidence="1">Cofactor biosynthesis; FAD biosynthesis; FAD from FMN: step 1/1.</text>
</comment>
<keyword evidence="6" id="KW-0548">Nucleotidyltransferase</keyword>
<sequence length="447" mass="51115">MKFASAAVLIPSQAFLEGQVDVTLNPRKIVQLLTDSGLEVKKVTVLEEDVHQLAGELQTFTQLYDIVIVVLNGDTQCASQALANITSQEVSRFTDQLWPKAVKLLRAEAVPPVIYFQRIFIVTAAAIDDQLNLILKRHIQQYSKEPLYSKQFQVIVNGNRKHIEALSTDLLSVSFGSPTNADNEGCTSITLKAKDFESVVKGEIYLRNLLGQNMLASKLLDDGTDLIYQSEDEHIRQSILVVERCLDDYGIDNVFLSFNGGKDCTVLLHLVHTVLCRKYPNVKDQKKLFCLYVRSENTFHEQDEFIEQCLIYYNLEIMSVTANIKDALRITISKKPHLKACFMGTRRTDPFCSHLNAFQMTDSDWPEIMRCSPFLDWHYSDIWDYLLYYKVPYCKLYDYGFTSLGNTTNTIRNPSLICAESDKDIYLPAYKMLREKNERSGRNVSKM</sequence>
<dbReference type="GO" id="GO:0005524">
    <property type="term" value="F:ATP binding"/>
    <property type="evidence" value="ECO:0007669"/>
    <property type="project" value="UniProtKB-KW"/>
</dbReference>
<keyword evidence="5" id="KW-0808">Transferase</keyword>
<dbReference type="Proteomes" id="UP000019118">
    <property type="component" value="Unassembled WGS sequence"/>
</dbReference>
<evidence type="ECO:0000256" key="12">
    <source>
        <dbReference type="ARBA" id="ARBA00049494"/>
    </source>
</evidence>
<dbReference type="EnsemblMetazoa" id="XM_019907282.1">
    <property type="protein sequence ID" value="XP_019762841.1"/>
    <property type="gene ID" value="LOC109539503"/>
</dbReference>
<dbReference type="Gene3D" id="3.40.50.620">
    <property type="entry name" value="HUPs"/>
    <property type="match status" value="1"/>
</dbReference>
<dbReference type="PANTHER" id="PTHR23293:SF9">
    <property type="entry name" value="FAD SYNTHASE"/>
    <property type="match status" value="1"/>
</dbReference>
<evidence type="ECO:0000256" key="6">
    <source>
        <dbReference type="ARBA" id="ARBA00022695"/>
    </source>
</evidence>
<dbReference type="GO" id="GO:0003919">
    <property type="term" value="F:FMN adenylyltransferase activity"/>
    <property type="evidence" value="ECO:0007669"/>
    <property type="project" value="UniProtKB-EC"/>
</dbReference>
<accession>N6TD15</accession>
<proteinExistence type="predicted"/>
<evidence type="ECO:0000256" key="8">
    <source>
        <dbReference type="ARBA" id="ARBA00022827"/>
    </source>
</evidence>
<keyword evidence="8" id="KW-0274">FAD</keyword>
<evidence type="ECO:0000256" key="11">
    <source>
        <dbReference type="ARBA" id="ARBA00031871"/>
    </source>
</evidence>
<dbReference type="EMBL" id="KB741011">
    <property type="protein sequence ID" value="ENN75578.1"/>
    <property type="molecule type" value="Genomic_DNA"/>
</dbReference>
<keyword evidence="3" id="KW-0285">Flavoprotein</keyword>
<keyword evidence="7" id="KW-0547">Nucleotide-binding</keyword>
<feature type="domain" description="Phosphoadenosine phosphosulphate reductase" evidence="13">
    <location>
        <begin position="334"/>
        <end position="410"/>
    </location>
</feature>
<dbReference type="KEGG" id="dpa:109539503"/>
<evidence type="ECO:0000256" key="1">
    <source>
        <dbReference type="ARBA" id="ARBA00004726"/>
    </source>
</evidence>
<dbReference type="Pfam" id="PF01507">
    <property type="entry name" value="PAPS_reduct"/>
    <property type="match status" value="2"/>
</dbReference>
<dbReference type="InterPro" id="IPR002500">
    <property type="entry name" value="PAPS_reduct_dom"/>
</dbReference>
<dbReference type="OMA" id="WHYSDIW"/>
<evidence type="ECO:0000313" key="15">
    <source>
        <dbReference type="EnsemblMetazoa" id="XP_019762841.1"/>
    </source>
</evidence>
<feature type="domain" description="Phosphoadenosine phosphosulphate reductase" evidence="13">
    <location>
        <begin position="254"/>
        <end position="325"/>
    </location>
</feature>
<feature type="non-terminal residue" evidence="14">
    <location>
        <position position="1"/>
    </location>
</feature>
<name>N6TD15_DENPD</name>
<protein>
    <recommendedName>
        <fullName evidence="2">FAD synthase</fullName>
        <ecNumber evidence="2">2.7.7.2</ecNumber>
    </recommendedName>
    <alternativeName>
        <fullName evidence="10">FAD pyrophosphorylase</fullName>
    </alternativeName>
    <alternativeName>
        <fullName evidence="11">FMN adenylyltransferase</fullName>
    </alternativeName>
</protein>
<keyword evidence="9" id="KW-0067">ATP-binding</keyword>
<dbReference type="PANTHER" id="PTHR23293">
    <property type="entry name" value="FAD SYNTHETASE-RELATED FMN ADENYLYLTRANSFERASE"/>
    <property type="match status" value="1"/>
</dbReference>
<evidence type="ECO:0000313" key="16">
    <source>
        <dbReference type="Proteomes" id="UP000019118"/>
    </source>
</evidence>
<dbReference type="HOGENOM" id="CLU_030805_8_0_1"/>
<evidence type="ECO:0000256" key="4">
    <source>
        <dbReference type="ARBA" id="ARBA00022643"/>
    </source>
</evidence>
<dbReference type="CDD" id="cd23948">
    <property type="entry name" value="FAD_synthase"/>
    <property type="match status" value="1"/>
</dbReference>
<dbReference type="AlphaFoldDB" id="N6TD15"/>
<comment type="catalytic activity">
    <reaction evidence="12">
        <text>FMN + ATP + H(+) = FAD + diphosphate</text>
        <dbReference type="Rhea" id="RHEA:17237"/>
        <dbReference type="ChEBI" id="CHEBI:15378"/>
        <dbReference type="ChEBI" id="CHEBI:30616"/>
        <dbReference type="ChEBI" id="CHEBI:33019"/>
        <dbReference type="ChEBI" id="CHEBI:57692"/>
        <dbReference type="ChEBI" id="CHEBI:58210"/>
        <dbReference type="EC" id="2.7.7.2"/>
    </reaction>
</comment>
<evidence type="ECO:0000256" key="5">
    <source>
        <dbReference type="ARBA" id="ARBA00022679"/>
    </source>
</evidence>
<organism evidence="14">
    <name type="scientific">Dendroctonus ponderosae</name>
    <name type="common">Mountain pine beetle</name>
    <dbReference type="NCBI Taxonomy" id="77166"/>
    <lineage>
        <taxon>Eukaryota</taxon>
        <taxon>Metazoa</taxon>
        <taxon>Ecdysozoa</taxon>
        <taxon>Arthropoda</taxon>
        <taxon>Hexapoda</taxon>
        <taxon>Insecta</taxon>
        <taxon>Pterygota</taxon>
        <taxon>Neoptera</taxon>
        <taxon>Endopterygota</taxon>
        <taxon>Coleoptera</taxon>
        <taxon>Polyphaga</taxon>
        <taxon>Cucujiformia</taxon>
        <taxon>Curculionidae</taxon>
        <taxon>Scolytinae</taxon>
        <taxon>Dendroctonus</taxon>
    </lineage>
</organism>
<evidence type="ECO:0000256" key="3">
    <source>
        <dbReference type="ARBA" id="ARBA00022630"/>
    </source>
</evidence>
<dbReference type="SUPFAM" id="SSF52402">
    <property type="entry name" value="Adenine nucleotide alpha hydrolases-like"/>
    <property type="match status" value="1"/>
</dbReference>
<evidence type="ECO:0000259" key="13">
    <source>
        <dbReference type="Pfam" id="PF01507"/>
    </source>
</evidence>
<keyword evidence="4" id="KW-0288">FMN</keyword>
<dbReference type="EC" id="2.7.7.2" evidence="2"/>
<evidence type="ECO:0000256" key="7">
    <source>
        <dbReference type="ARBA" id="ARBA00022741"/>
    </source>
</evidence>